<feature type="compositionally biased region" description="Basic and acidic residues" evidence="3">
    <location>
        <begin position="242"/>
        <end position="266"/>
    </location>
</feature>
<name>A0ABC8SWA2_9AQUA</name>
<organism evidence="5 6">
    <name type="scientific">Ilex paraguariensis</name>
    <name type="common">yerba mate</name>
    <dbReference type="NCBI Taxonomy" id="185542"/>
    <lineage>
        <taxon>Eukaryota</taxon>
        <taxon>Viridiplantae</taxon>
        <taxon>Streptophyta</taxon>
        <taxon>Embryophyta</taxon>
        <taxon>Tracheophyta</taxon>
        <taxon>Spermatophyta</taxon>
        <taxon>Magnoliopsida</taxon>
        <taxon>eudicotyledons</taxon>
        <taxon>Gunneridae</taxon>
        <taxon>Pentapetalae</taxon>
        <taxon>asterids</taxon>
        <taxon>campanulids</taxon>
        <taxon>Aquifoliales</taxon>
        <taxon>Aquifoliaceae</taxon>
        <taxon>Ilex</taxon>
    </lineage>
</organism>
<dbReference type="InterPro" id="IPR004367">
    <property type="entry name" value="Cyclin_C-dom"/>
</dbReference>
<accession>A0ABC8SWA2</accession>
<keyword evidence="2" id="KW-0131">Cell cycle</keyword>
<reference evidence="5 6" key="1">
    <citation type="submission" date="2024-02" db="EMBL/GenBank/DDBJ databases">
        <authorList>
            <person name="Vignale AGUSTIN F."/>
            <person name="Sosa J E."/>
            <person name="Modenutti C."/>
        </authorList>
    </citation>
    <scope>NUCLEOTIDE SEQUENCE [LARGE SCALE GENOMIC DNA]</scope>
</reference>
<dbReference type="Proteomes" id="UP001642360">
    <property type="component" value="Unassembled WGS sequence"/>
</dbReference>
<evidence type="ECO:0000256" key="3">
    <source>
        <dbReference type="SAM" id="MobiDB-lite"/>
    </source>
</evidence>
<dbReference type="Pfam" id="PF02984">
    <property type="entry name" value="Cyclin_C"/>
    <property type="match status" value="1"/>
</dbReference>
<protein>
    <recommendedName>
        <fullName evidence="4">Cyclin C-terminal domain-containing protein</fullName>
    </recommendedName>
</protein>
<dbReference type="SUPFAM" id="SSF47954">
    <property type="entry name" value="Cyclin-like"/>
    <property type="match status" value="1"/>
</dbReference>
<evidence type="ECO:0000256" key="1">
    <source>
        <dbReference type="ARBA" id="ARBA00022618"/>
    </source>
</evidence>
<keyword evidence="1" id="KW-0132">Cell division</keyword>
<dbReference type="InterPro" id="IPR039361">
    <property type="entry name" value="Cyclin"/>
</dbReference>
<dbReference type="CDD" id="cd20544">
    <property type="entry name" value="CYCLIN_AtCycD-like_rpt2"/>
    <property type="match status" value="1"/>
</dbReference>
<dbReference type="Gene3D" id="1.10.472.10">
    <property type="entry name" value="Cyclin-like"/>
    <property type="match status" value="1"/>
</dbReference>
<gene>
    <name evidence="5" type="ORF">ILEXP_LOCUS28919</name>
</gene>
<dbReference type="GO" id="GO:0051301">
    <property type="term" value="P:cell division"/>
    <property type="evidence" value="ECO:0007669"/>
    <property type="project" value="UniProtKB-KW"/>
</dbReference>
<evidence type="ECO:0000313" key="6">
    <source>
        <dbReference type="Proteomes" id="UP001642360"/>
    </source>
</evidence>
<evidence type="ECO:0000259" key="4">
    <source>
        <dbReference type="Pfam" id="PF02984"/>
    </source>
</evidence>
<dbReference type="EMBL" id="CAUOFW020003480">
    <property type="protein sequence ID" value="CAK9160181.1"/>
    <property type="molecule type" value="Genomic_DNA"/>
</dbReference>
<sequence>MDYFIRLASDEESQHRSVQQLFQQESEHMAAEGFSQNQTAFFQRKRAMFFIREEDPTHGYLEIMYNINLQKLREIQRMEFLIISALDWRLRSITPLCFLGFFISLLNINDQHSEQVLKFKAEKIVFRMHRDIEYTQFKPSIIAASAVLAIAKTMARYSDFKEAILSSNFVNRGDLKNCKRALMVTLITDSLTVTSALLSPDSPSSPPPAYYHEDTSDSSDSSDLFDDEDTSDPFDDEDTPDPSDHEDTPDPSDHEDNSDSSDHEDTSDSSGPTNDERYF</sequence>
<dbReference type="AlphaFoldDB" id="A0ABC8SWA2"/>
<evidence type="ECO:0000313" key="5">
    <source>
        <dbReference type="EMBL" id="CAK9160181.1"/>
    </source>
</evidence>
<proteinExistence type="predicted"/>
<feature type="compositionally biased region" description="Acidic residues" evidence="3">
    <location>
        <begin position="223"/>
        <end position="241"/>
    </location>
</feature>
<comment type="caution">
    <text evidence="5">The sequence shown here is derived from an EMBL/GenBank/DDBJ whole genome shotgun (WGS) entry which is preliminary data.</text>
</comment>
<evidence type="ECO:0000256" key="2">
    <source>
        <dbReference type="ARBA" id="ARBA00023306"/>
    </source>
</evidence>
<feature type="region of interest" description="Disordered" evidence="3">
    <location>
        <begin position="196"/>
        <end position="279"/>
    </location>
</feature>
<dbReference type="PANTHER" id="PTHR10177">
    <property type="entry name" value="CYCLINS"/>
    <property type="match status" value="1"/>
</dbReference>
<dbReference type="InterPro" id="IPR036915">
    <property type="entry name" value="Cyclin-like_sf"/>
</dbReference>
<feature type="domain" description="Cyclin C-terminal" evidence="4">
    <location>
        <begin position="93"/>
        <end position="186"/>
    </location>
</feature>
<keyword evidence="6" id="KW-1185">Reference proteome</keyword>